<keyword evidence="2" id="KW-1185">Reference proteome</keyword>
<evidence type="ECO:0000313" key="2">
    <source>
        <dbReference type="Proteomes" id="UP000703269"/>
    </source>
</evidence>
<organism evidence="1 2">
    <name type="scientific">Phanerochaete sordida</name>
    <dbReference type="NCBI Taxonomy" id="48140"/>
    <lineage>
        <taxon>Eukaryota</taxon>
        <taxon>Fungi</taxon>
        <taxon>Dikarya</taxon>
        <taxon>Basidiomycota</taxon>
        <taxon>Agaricomycotina</taxon>
        <taxon>Agaricomycetes</taxon>
        <taxon>Polyporales</taxon>
        <taxon>Phanerochaetaceae</taxon>
        <taxon>Phanerochaete</taxon>
    </lineage>
</organism>
<gene>
    <name evidence="1" type="ORF">PsYK624_115270</name>
</gene>
<name>A0A9P3GG20_9APHY</name>
<protein>
    <recommendedName>
        <fullName evidence="3">F-box domain-containing protein</fullName>
    </recommendedName>
</protein>
<evidence type="ECO:0000313" key="1">
    <source>
        <dbReference type="EMBL" id="GJE95343.1"/>
    </source>
</evidence>
<dbReference type="OrthoDB" id="2921803at2759"/>
<evidence type="ECO:0008006" key="3">
    <source>
        <dbReference type="Google" id="ProtNLM"/>
    </source>
</evidence>
<sequence length="380" mass="42417">MHPYTPICRMVELPFELVDLIIDELKHDIVALRSCSLVCKTWLPRSSAHLFSSFRISSLPSWTFLIDYHNLLSSSTRVPAFTRNLEVNVVPERAQAIAALIQHLPQLDSLSLVGIGLFRDSSCFPRPNLSCTGRTLRSLRGAWLPADLIACFLALFTSVETLDVRFGERAEHDFRQQAHRITNLVIKAETDFALLDIACLVRPDALESLAVDIGGTYHHQVAAERFDKLLQLVGRHIKRFEYAQPLGGWVAPPSSIPALFACAALESITVTTPKASPFSMRLWLECLVLLSSLLPHVQRVRLVTSCRGLPEAEHAFQDLVRTLDWQGVAQALVHCRALEVVEVAALDCCHRPIAFVDYPGAREAVVGRMPAWLRSIAVFE</sequence>
<reference evidence="1 2" key="1">
    <citation type="submission" date="2021-08" db="EMBL/GenBank/DDBJ databases">
        <title>Draft Genome Sequence of Phanerochaete sordida strain YK-624.</title>
        <authorList>
            <person name="Mori T."/>
            <person name="Dohra H."/>
            <person name="Suzuki T."/>
            <person name="Kawagishi H."/>
            <person name="Hirai H."/>
        </authorList>
    </citation>
    <scope>NUCLEOTIDE SEQUENCE [LARGE SCALE GENOMIC DNA]</scope>
    <source>
        <strain evidence="1 2">YK-624</strain>
    </source>
</reference>
<comment type="caution">
    <text evidence="1">The sequence shown here is derived from an EMBL/GenBank/DDBJ whole genome shotgun (WGS) entry which is preliminary data.</text>
</comment>
<dbReference type="EMBL" id="BPQB01000048">
    <property type="protein sequence ID" value="GJE95343.1"/>
    <property type="molecule type" value="Genomic_DNA"/>
</dbReference>
<accession>A0A9P3GG20</accession>
<dbReference type="AlphaFoldDB" id="A0A9P3GG20"/>
<proteinExistence type="predicted"/>
<dbReference type="Proteomes" id="UP000703269">
    <property type="component" value="Unassembled WGS sequence"/>
</dbReference>